<organism evidence="1">
    <name type="scientific">Sphingomonas psychrotolerans</name>
    <dbReference type="NCBI Taxonomy" id="1327635"/>
    <lineage>
        <taxon>Bacteria</taxon>
        <taxon>Pseudomonadati</taxon>
        <taxon>Pseudomonadota</taxon>
        <taxon>Alphaproteobacteria</taxon>
        <taxon>Sphingomonadales</taxon>
        <taxon>Sphingomonadaceae</taxon>
        <taxon>Sphingomonas</taxon>
    </lineage>
</organism>
<protein>
    <recommendedName>
        <fullName evidence="2">LysM domain-containing protein</fullName>
    </recommendedName>
</protein>
<proteinExistence type="predicted"/>
<evidence type="ECO:0008006" key="2">
    <source>
        <dbReference type="Google" id="ProtNLM"/>
    </source>
</evidence>
<evidence type="ECO:0000313" key="1">
    <source>
        <dbReference type="EMBL" id="MDT8760896.1"/>
    </source>
</evidence>
<dbReference type="EMBL" id="JALMLT010000006">
    <property type="protein sequence ID" value="MDT8760896.1"/>
    <property type="molecule type" value="Genomic_DNA"/>
</dbReference>
<gene>
    <name evidence="1" type="ORF">MZO42_19525</name>
</gene>
<name>A0ABU3N990_9SPHN</name>
<comment type="caution">
    <text evidence="1">The sequence shown here is derived from an EMBL/GenBank/DDBJ whole genome shotgun (WGS) entry which is preliminary data.</text>
</comment>
<accession>A0ABU3N990</accession>
<reference evidence="1" key="1">
    <citation type="submission" date="2022-04" db="EMBL/GenBank/DDBJ databases">
        <title>Tomato heritable bacteria conferring resistance against bacterial wilt.</title>
        <authorList>
            <person name="Yin J."/>
        </authorList>
    </citation>
    <scope>NUCLEOTIDE SEQUENCE</scope>
    <source>
        <strain evidence="1">Cra20</strain>
    </source>
</reference>
<sequence>MNLLFPPTSRYAAVETATTESADGILTIYLRRRFVPQPERFAAVREHVVSQGERLDNVTALYLDDPEQFWRLCDANRAMRPADLLERIGRRLRITLPEGVPGASDG</sequence>